<evidence type="ECO:0000256" key="2">
    <source>
        <dbReference type="ARBA" id="ARBA00022475"/>
    </source>
</evidence>
<dbReference type="Proteomes" id="UP000328092">
    <property type="component" value="Unassembled WGS sequence"/>
</dbReference>
<keyword evidence="5 6" id="KW-0472">Membrane</keyword>
<evidence type="ECO:0000259" key="7">
    <source>
        <dbReference type="Pfam" id="PF02706"/>
    </source>
</evidence>
<evidence type="ECO:0000256" key="6">
    <source>
        <dbReference type="SAM" id="Phobius"/>
    </source>
</evidence>
<keyword evidence="9" id="KW-1185">Reference proteome</keyword>
<dbReference type="GO" id="GO:0004713">
    <property type="term" value="F:protein tyrosine kinase activity"/>
    <property type="evidence" value="ECO:0007669"/>
    <property type="project" value="TreeGrafter"/>
</dbReference>
<accession>A0A508SV78</accession>
<evidence type="ECO:0000256" key="3">
    <source>
        <dbReference type="ARBA" id="ARBA00022692"/>
    </source>
</evidence>
<keyword evidence="3 6" id="KW-0812">Transmembrane</keyword>
<evidence type="ECO:0000256" key="5">
    <source>
        <dbReference type="ARBA" id="ARBA00023136"/>
    </source>
</evidence>
<comment type="subcellular location">
    <subcellularLocation>
        <location evidence="1">Cell membrane</location>
        <topology evidence="1">Multi-pass membrane protein</topology>
    </subcellularLocation>
</comment>
<dbReference type="EMBL" id="CAADFC020000004">
    <property type="protein sequence ID" value="VIO65177.1"/>
    <property type="molecule type" value="Genomic_DNA"/>
</dbReference>
<reference evidence="8" key="1">
    <citation type="submission" date="2019-02" db="EMBL/GenBank/DDBJ databases">
        <authorList>
            <person name="Pothier F.J."/>
        </authorList>
    </citation>
    <scope>NUCLEOTIDE SEQUENCE</scope>
    <source>
        <strain evidence="8">CI-1B</strain>
    </source>
</reference>
<dbReference type="GO" id="GO:0005886">
    <property type="term" value="C:plasma membrane"/>
    <property type="evidence" value="ECO:0007669"/>
    <property type="project" value="UniProtKB-SubCell"/>
</dbReference>
<dbReference type="PANTHER" id="PTHR32309:SF13">
    <property type="entry name" value="FERRIC ENTEROBACTIN TRANSPORT PROTEIN FEPE"/>
    <property type="match status" value="1"/>
</dbReference>
<keyword evidence="2" id="KW-1003">Cell membrane</keyword>
<evidence type="ECO:0000256" key="1">
    <source>
        <dbReference type="ARBA" id="ARBA00004651"/>
    </source>
</evidence>
<protein>
    <recommendedName>
        <fullName evidence="7">Polysaccharide chain length determinant N-terminal domain-containing protein</fullName>
    </recommendedName>
</protein>
<dbReference type="InterPro" id="IPR050445">
    <property type="entry name" value="Bact_polysacc_biosynth/exp"/>
</dbReference>
<name>A0A508SV78_9BRAD</name>
<dbReference type="AlphaFoldDB" id="A0A508SV78"/>
<keyword evidence="4 6" id="KW-1133">Transmembrane helix</keyword>
<dbReference type="PANTHER" id="PTHR32309">
    <property type="entry name" value="TYROSINE-PROTEIN KINASE"/>
    <property type="match status" value="1"/>
</dbReference>
<proteinExistence type="predicted"/>
<gene>
    <name evidence="8" type="ORF">CI1B_02740</name>
</gene>
<evidence type="ECO:0000313" key="9">
    <source>
        <dbReference type="Proteomes" id="UP000328092"/>
    </source>
</evidence>
<dbReference type="InterPro" id="IPR003856">
    <property type="entry name" value="LPS_length_determ_N"/>
</dbReference>
<comment type="caution">
    <text evidence="8">The sequence shown here is derived from an EMBL/GenBank/DDBJ whole genome shotgun (WGS) entry which is preliminary data.</text>
</comment>
<feature type="transmembrane region" description="Helical" evidence="6">
    <location>
        <begin position="65"/>
        <end position="84"/>
    </location>
</feature>
<feature type="domain" description="Polysaccharide chain length determinant N-terminal" evidence="7">
    <location>
        <begin position="55"/>
        <end position="137"/>
    </location>
</feature>
<feature type="transmembrane region" description="Helical" evidence="6">
    <location>
        <begin position="301"/>
        <end position="320"/>
    </location>
</feature>
<evidence type="ECO:0000256" key="4">
    <source>
        <dbReference type="ARBA" id="ARBA00022989"/>
    </source>
</evidence>
<sequence>MPRGGRPEAPPVLPCNPLIKSAMTAPTKLNREKQPDLQFDHSDYRIHYDDVGASMLRSVIRHGRLIALFVALGLMFACILIPLLPRKYSAEALIHPDLLSGEQGKVVALASVDGAALVTGEARVLRSDAILREAAKRLGEDSNAARPNSWLTRMSESVRIAWFPETRNQTPFDRAVAMLRNKLVIMNDTRSYLISISFTSSSAEEAARVVNAVVAEYLRDKVRQRRQNKVVAAEAELRQRQALFGDKHPKTLQALDDLDAQRKALAAVTNALDGDQLEVADDQSVRLAVANHTPTSPRGTVIFGLSMLFALLAGVGLAIWRDRRKFAPAAGYLPPGKETERRRTLAYQALSR</sequence>
<dbReference type="Pfam" id="PF02706">
    <property type="entry name" value="Wzz"/>
    <property type="match status" value="1"/>
</dbReference>
<organism evidence="8 9">
    <name type="scientific">Bradyrhizobium ivorense</name>
    <dbReference type="NCBI Taxonomy" id="2511166"/>
    <lineage>
        <taxon>Bacteria</taxon>
        <taxon>Pseudomonadati</taxon>
        <taxon>Pseudomonadota</taxon>
        <taxon>Alphaproteobacteria</taxon>
        <taxon>Hyphomicrobiales</taxon>
        <taxon>Nitrobacteraceae</taxon>
        <taxon>Bradyrhizobium</taxon>
    </lineage>
</organism>
<evidence type="ECO:0000313" key="8">
    <source>
        <dbReference type="EMBL" id="VIO65177.1"/>
    </source>
</evidence>